<evidence type="ECO:0000259" key="1">
    <source>
        <dbReference type="Pfam" id="PF02384"/>
    </source>
</evidence>
<evidence type="ECO:0000313" key="3">
    <source>
        <dbReference type="EMBL" id="OEG20461.1"/>
    </source>
</evidence>
<dbReference type="AlphaFoldDB" id="A0A1E5H6A5"/>
<dbReference type="EMBL" id="MIJY01000001">
    <property type="protein sequence ID" value="OEG20461.1"/>
    <property type="molecule type" value="Genomic_DNA"/>
</dbReference>
<dbReference type="InterPro" id="IPR016843">
    <property type="entry name" value="S-AdoMet-dep_Ade-MeTrfase_prd"/>
</dbReference>
<dbReference type="InterPro" id="IPR052933">
    <property type="entry name" value="DNA_Protect_Modify"/>
</dbReference>
<dbReference type="Pfam" id="PF21106">
    <property type="entry name" value="YtxK_like"/>
    <property type="match status" value="1"/>
</dbReference>
<comment type="caution">
    <text evidence="3">The sequence shown here is derived from an EMBL/GenBank/DDBJ whole genome shotgun (WGS) entry which is preliminary data.</text>
</comment>
<keyword evidence="3" id="KW-0489">Methyltransferase</keyword>
<dbReference type="Gene3D" id="3.40.50.150">
    <property type="entry name" value="Vaccinia Virus protein VP39"/>
    <property type="match status" value="1"/>
</dbReference>
<dbReference type="SUPFAM" id="SSF53335">
    <property type="entry name" value="S-adenosyl-L-methionine-dependent methyltransferases"/>
    <property type="match status" value="1"/>
</dbReference>
<dbReference type="GO" id="GO:0008170">
    <property type="term" value="F:N-methyltransferase activity"/>
    <property type="evidence" value="ECO:0007669"/>
    <property type="project" value="InterPro"/>
</dbReference>
<dbReference type="PIRSF" id="PIRSF026567">
    <property type="entry name" value="Adenine_mtase_bact_prd"/>
    <property type="match status" value="1"/>
</dbReference>
<feature type="domain" description="YtxK-like N-terminal helical" evidence="2">
    <location>
        <begin position="14"/>
        <end position="95"/>
    </location>
</feature>
<evidence type="ECO:0000313" key="4">
    <source>
        <dbReference type="Proteomes" id="UP000095094"/>
    </source>
</evidence>
<dbReference type="InterPro" id="IPR029063">
    <property type="entry name" value="SAM-dependent_MTases_sf"/>
</dbReference>
<accession>A0A1E5H6A5</accession>
<dbReference type="InterPro" id="IPR048375">
    <property type="entry name" value="YtxK-like_N"/>
</dbReference>
<protein>
    <submittedName>
        <fullName evidence="3">Adenine methyltransferase</fullName>
    </submittedName>
</protein>
<dbReference type="Gene3D" id="1.10.150.470">
    <property type="match status" value="1"/>
</dbReference>
<dbReference type="PANTHER" id="PTHR41313">
    <property type="entry name" value="ADENINE-SPECIFIC METHYLTRANSFERASE"/>
    <property type="match status" value="1"/>
</dbReference>
<name>A0A1E5H6A5_9ENTE</name>
<proteinExistence type="predicted"/>
<feature type="domain" description="DNA methylase adenine-specific" evidence="1">
    <location>
        <begin position="108"/>
        <end position="316"/>
    </location>
</feature>
<dbReference type="GO" id="GO:0003677">
    <property type="term" value="F:DNA binding"/>
    <property type="evidence" value="ECO:0007669"/>
    <property type="project" value="InterPro"/>
</dbReference>
<reference evidence="4" key="1">
    <citation type="submission" date="2016-09" db="EMBL/GenBank/DDBJ databases">
        <authorList>
            <person name="Gulvik C.A."/>
        </authorList>
    </citation>
    <scope>NUCLEOTIDE SEQUENCE [LARGE SCALE GENOMIC DNA]</scope>
    <source>
        <strain evidence="4">LMG 8895</strain>
    </source>
</reference>
<evidence type="ECO:0000259" key="2">
    <source>
        <dbReference type="Pfam" id="PF21106"/>
    </source>
</evidence>
<dbReference type="GO" id="GO:0032259">
    <property type="term" value="P:methylation"/>
    <property type="evidence" value="ECO:0007669"/>
    <property type="project" value="UniProtKB-KW"/>
</dbReference>
<sequence>MEIEVLFLFSEKIEKAFGLMEQSIQLLQRSLDTSFLDAYIENGENIIDAYQVRVLDGVPDEQTVQQLKTIYQQLQAIELDSEEIRRLSQLILLKGNKAEPLQANHQLTPDSIGFLFVFLIEQLYNTKQSLKVLDIATGMGNLLLTVLLNLKLANFNVQGFGVDIDDTLLAVSATNNEWTQASIQLFHQDGLQDLLIDPVDVTISDLPIGFYPNDEKAAGFDSAAEDGHSYAHHLLMEQAMKYVKPDGYGLFLIPTNILETEQSSFFKNWLQKNVYLQGMIQLPDELFKSVQSRKSILIVQNKGVQSEQAKEVLVAKLGSLKDPAKVTQFFQQFETWKSSNLK</sequence>
<dbReference type="Pfam" id="PF02384">
    <property type="entry name" value="N6_Mtase"/>
    <property type="match status" value="1"/>
</dbReference>
<dbReference type="PATRIC" id="fig|332950.4.peg.336"/>
<gene>
    <name evidence="3" type="ORF">BCR25_01175</name>
</gene>
<dbReference type="Proteomes" id="UP000095094">
    <property type="component" value="Unassembled WGS sequence"/>
</dbReference>
<keyword evidence="4" id="KW-1185">Reference proteome</keyword>
<dbReference type="PANTHER" id="PTHR41313:SF1">
    <property type="entry name" value="DNA METHYLASE ADENINE-SPECIFIC DOMAIN-CONTAINING PROTEIN"/>
    <property type="match status" value="1"/>
</dbReference>
<keyword evidence="3" id="KW-0808">Transferase</keyword>
<organism evidence="3 4">
    <name type="scientific">Enterococcus termitis</name>
    <dbReference type="NCBI Taxonomy" id="332950"/>
    <lineage>
        <taxon>Bacteria</taxon>
        <taxon>Bacillati</taxon>
        <taxon>Bacillota</taxon>
        <taxon>Bacilli</taxon>
        <taxon>Lactobacillales</taxon>
        <taxon>Enterococcaceae</taxon>
        <taxon>Enterococcus</taxon>
    </lineage>
</organism>
<dbReference type="InterPro" id="IPR003356">
    <property type="entry name" value="DNA_methylase_A-5"/>
</dbReference>